<proteinExistence type="predicted"/>
<dbReference type="EMBL" id="BMHA01000015">
    <property type="protein sequence ID" value="GGI09419.1"/>
    <property type="molecule type" value="Genomic_DNA"/>
</dbReference>
<gene>
    <name evidence="3" type="ORF">GCM10011354_33980</name>
</gene>
<feature type="compositionally biased region" description="Pro residues" evidence="2">
    <location>
        <begin position="137"/>
        <end position="151"/>
    </location>
</feature>
<keyword evidence="4" id="KW-1185">Reference proteome</keyword>
<dbReference type="OrthoDB" id="10017948at2"/>
<feature type="compositionally biased region" description="Low complexity" evidence="2">
    <location>
        <begin position="126"/>
        <end position="136"/>
    </location>
</feature>
<name>A0A8J3AB14_9ACTN</name>
<feature type="region of interest" description="Disordered" evidence="2">
    <location>
        <begin position="110"/>
        <end position="161"/>
    </location>
</feature>
<keyword evidence="1" id="KW-0175">Coiled coil</keyword>
<reference evidence="3" key="1">
    <citation type="journal article" date="2014" name="Int. J. Syst. Evol. Microbiol.">
        <title>Complete genome sequence of Corynebacterium casei LMG S-19264T (=DSM 44701T), isolated from a smear-ripened cheese.</title>
        <authorList>
            <consortium name="US DOE Joint Genome Institute (JGI-PGF)"/>
            <person name="Walter F."/>
            <person name="Albersmeier A."/>
            <person name="Kalinowski J."/>
            <person name="Ruckert C."/>
        </authorList>
    </citation>
    <scope>NUCLEOTIDE SEQUENCE</scope>
    <source>
        <strain evidence="3">CGMCC 1.14988</strain>
    </source>
</reference>
<sequence length="214" mass="22738">MELRRWLPLAALGLVAVGLAIAVVVLVNSRSAAESELAATQQRLAERDAEIEELRSSMAAADEDAAGRRDAATVENRELQTQVEQLEEQVEQLTVQLAVQQAAAETATDRLATAARAEPAEDGAADEPGAAAVPAPTLAPPAAPEPPPSPVPDDTSNACDDLGMGHENGDAWCAQILQDIADCYDRIENDPNWVHWDGPLYEHVQTGELTSCDV</sequence>
<evidence type="ECO:0000313" key="3">
    <source>
        <dbReference type="EMBL" id="GGI09419.1"/>
    </source>
</evidence>
<dbReference type="RefSeq" id="WP_130648863.1">
    <property type="nucleotide sequence ID" value="NZ_BMHA01000015.1"/>
</dbReference>
<protein>
    <submittedName>
        <fullName evidence="3">Uncharacterized protein</fullName>
    </submittedName>
</protein>
<evidence type="ECO:0000256" key="1">
    <source>
        <dbReference type="SAM" id="Coils"/>
    </source>
</evidence>
<reference evidence="3" key="2">
    <citation type="submission" date="2020-09" db="EMBL/GenBank/DDBJ databases">
        <authorList>
            <person name="Sun Q."/>
            <person name="Zhou Y."/>
        </authorList>
    </citation>
    <scope>NUCLEOTIDE SEQUENCE</scope>
    <source>
        <strain evidence="3">CGMCC 1.14988</strain>
    </source>
</reference>
<dbReference type="AlphaFoldDB" id="A0A8J3AB14"/>
<comment type="caution">
    <text evidence="3">The sequence shown here is derived from an EMBL/GenBank/DDBJ whole genome shotgun (WGS) entry which is preliminary data.</text>
</comment>
<evidence type="ECO:0000256" key="2">
    <source>
        <dbReference type="SAM" id="MobiDB-lite"/>
    </source>
</evidence>
<accession>A0A8J3AB14</accession>
<organism evidence="3 4">
    <name type="scientific">Egicoccus halophilus</name>
    <dbReference type="NCBI Taxonomy" id="1670830"/>
    <lineage>
        <taxon>Bacteria</taxon>
        <taxon>Bacillati</taxon>
        <taxon>Actinomycetota</taxon>
        <taxon>Nitriliruptoria</taxon>
        <taxon>Egicoccales</taxon>
        <taxon>Egicoccaceae</taxon>
        <taxon>Egicoccus</taxon>
    </lineage>
</organism>
<feature type="coiled-coil region" evidence="1">
    <location>
        <begin position="30"/>
        <end position="103"/>
    </location>
</feature>
<evidence type="ECO:0000313" key="4">
    <source>
        <dbReference type="Proteomes" id="UP000650511"/>
    </source>
</evidence>
<dbReference type="Proteomes" id="UP000650511">
    <property type="component" value="Unassembled WGS sequence"/>
</dbReference>